<keyword evidence="4" id="KW-1185">Reference proteome</keyword>
<dbReference type="EMBL" id="LSKU01000001">
    <property type="protein sequence ID" value="KXG44527.1"/>
    <property type="molecule type" value="Genomic_DNA"/>
</dbReference>
<gene>
    <name evidence="3" type="ORF">U473_11240</name>
</gene>
<dbReference type="OrthoDB" id="3199616at2"/>
<feature type="domain" description="Polysaccharide pyruvyl transferase" evidence="2">
    <location>
        <begin position="15"/>
        <end position="300"/>
    </location>
</feature>
<comment type="caution">
    <text evidence="3">The sequence shown here is derived from an EMBL/GenBank/DDBJ whole genome shotgun (WGS) entry which is preliminary data.</text>
</comment>
<keyword evidence="1" id="KW-1133">Transmembrane helix</keyword>
<evidence type="ECO:0000256" key="1">
    <source>
        <dbReference type="SAM" id="Phobius"/>
    </source>
</evidence>
<dbReference type="InterPro" id="IPR007345">
    <property type="entry name" value="Polysacch_pyruvyl_Trfase"/>
</dbReference>
<evidence type="ECO:0000313" key="4">
    <source>
        <dbReference type="Proteomes" id="UP000070352"/>
    </source>
</evidence>
<keyword evidence="1" id="KW-0472">Membrane</keyword>
<dbReference type="Pfam" id="PF04230">
    <property type="entry name" value="PS_pyruv_trans"/>
    <property type="match status" value="1"/>
</dbReference>
<keyword evidence="1" id="KW-0812">Transmembrane</keyword>
<evidence type="ECO:0000313" key="3">
    <source>
        <dbReference type="EMBL" id="KXG44527.1"/>
    </source>
</evidence>
<dbReference type="NCBIfam" id="TIGR03609">
    <property type="entry name" value="S_layer_CsaB"/>
    <property type="match status" value="1"/>
</dbReference>
<dbReference type="PANTHER" id="PTHR36836:SF1">
    <property type="entry name" value="COLANIC ACID BIOSYNTHESIS PROTEIN WCAK"/>
    <property type="match status" value="1"/>
</dbReference>
<dbReference type="Proteomes" id="UP000070352">
    <property type="component" value="Unassembled WGS sequence"/>
</dbReference>
<reference evidence="3 4" key="1">
    <citation type="submission" date="2016-02" db="EMBL/GenBank/DDBJ databases">
        <title>Draft Genome for Tepidibacillus decaturensis nov. sp. Strain Z9, an Anaerobic, Moderately Thermophilic and Heterotrophic Bacterium from Deep Subsurface of the Illinois Basin, USA.</title>
        <authorList>
            <person name="Dong Y."/>
            <person name="Chang J.Y."/>
            <person name="Sanford R."/>
            <person name="Fouke B.W."/>
        </authorList>
    </citation>
    <scope>NUCLEOTIDE SEQUENCE [LARGE SCALE GENOMIC DNA]</scope>
    <source>
        <strain evidence="3 4">Z9</strain>
    </source>
</reference>
<dbReference type="STRING" id="1413211.U473_11240"/>
<evidence type="ECO:0000259" key="2">
    <source>
        <dbReference type="Pfam" id="PF04230"/>
    </source>
</evidence>
<organism evidence="3 4">
    <name type="scientific">Tepidibacillus decaturensis</name>
    <dbReference type="NCBI Taxonomy" id="1413211"/>
    <lineage>
        <taxon>Bacteria</taxon>
        <taxon>Bacillati</taxon>
        <taxon>Bacillota</taxon>
        <taxon>Bacilli</taxon>
        <taxon>Bacillales</taxon>
        <taxon>Bacillaceae</taxon>
        <taxon>Tepidibacillus</taxon>
    </lineage>
</organism>
<name>A0A135L6J9_9BACI</name>
<accession>A0A135L6J9</accession>
<feature type="transmembrane region" description="Helical" evidence="1">
    <location>
        <begin position="94"/>
        <end position="115"/>
    </location>
</feature>
<dbReference type="RefSeq" id="WP_068726362.1">
    <property type="nucleotide sequence ID" value="NZ_LSKU01000001.1"/>
</dbReference>
<proteinExistence type="predicted"/>
<dbReference type="InterPro" id="IPR019896">
    <property type="entry name" value="Polysacch_pyruvyl_Trfase_CsaB"/>
</dbReference>
<dbReference type="AlphaFoldDB" id="A0A135L6J9"/>
<sequence>MRKGVTIAGYFGANNTGDEAILTGMIHALKQQGMIDITVLSRDPEQTKQIHGVNSLYIGRRFDGLGAIYRQFRKSQLFILGGGGLLQDYSSRVVPYWLSRVMIALLAGTPVMYYAQGIGPLRTSKAQRLVRLISNRVEWITVRDQPSLALLKEVGVNRPPTEVTADPALGIQIESDGLALLKQAEIPINQEKIKLGISLRSWDGDHQYIPTLVRSLKQLQEEYDVQIIFFPFQFGEDERISQQILNELGSEEAYLVKGTYTPEQMAAMLKEMDGVIAMRLHAIILSAISHVPSFGLVYDPKVFRFMERAKIDQYSWPIERIKEKEQDFTQRLKDWMANRHEISEQMKRPVEEMKKIALTNAEIAKQLLK</sequence>
<dbReference type="PANTHER" id="PTHR36836">
    <property type="entry name" value="COLANIC ACID BIOSYNTHESIS PROTEIN WCAK"/>
    <property type="match status" value="1"/>
</dbReference>
<protein>
    <recommendedName>
        <fullName evidence="2">Polysaccharide pyruvyl transferase domain-containing protein</fullName>
    </recommendedName>
</protein>